<dbReference type="AlphaFoldDB" id="A0A8S1KP92"/>
<dbReference type="InterPro" id="IPR008271">
    <property type="entry name" value="Ser/Thr_kinase_AS"/>
</dbReference>
<protein>
    <recommendedName>
        <fullName evidence="2">Casein kinase I</fullName>
        <ecNumber evidence="1">2.7.11.1</ecNumber>
    </recommendedName>
</protein>
<feature type="compositionally biased region" description="Basic and acidic residues" evidence="3">
    <location>
        <begin position="363"/>
        <end position="375"/>
    </location>
</feature>
<dbReference type="Pfam" id="PF00069">
    <property type="entry name" value="Pkinase"/>
    <property type="match status" value="1"/>
</dbReference>
<gene>
    <name evidence="5" type="ORF">PSON_ATCC_30995.1.T0110065</name>
</gene>
<dbReference type="OrthoDB" id="5979581at2759"/>
<evidence type="ECO:0000259" key="4">
    <source>
        <dbReference type="PROSITE" id="PS50011"/>
    </source>
</evidence>
<dbReference type="EMBL" id="CAJJDN010000011">
    <property type="protein sequence ID" value="CAD8057210.1"/>
    <property type="molecule type" value="Genomic_DNA"/>
</dbReference>
<name>A0A8S1KP92_9CILI</name>
<dbReference type="CDD" id="cd14016">
    <property type="entry name" value="STKc_CK1"/>
    <property type="match status" value="1"/>
</dbReference>
<dbReference type="GO" id="GO:0005524">
    <property type="term" value="F:ATP binding"/>
    <property type="evidence" value="ECO:0007669"/>
    <property type="project" value="InterPro"/>
</dbReference>
<dbReference type="GO" id="GO:0004674">
    <property type="term" value="F:protein serine/threonine kinase activity"/>
    <property type="evidence" value="ECO:0007669"/>
    <property type="project" value="UniProtKB-EC"/>
</dbReference>
<dbReference type="PANTHER" id="PTHR11909">
    <property type="entry name" value="CASEIN KINASE-RELATED"/>
    <property type="match status" value="1"/>
</dbReference>
<dbReference type="FunFam" id="1.10.510.10:FF:000616">
    <property type="entry name" value="Uncharacterized protein"/>
    <property type="match status" value="1"/>
</dbReference>
<evidence type="ECO:0000256" key="2">
    <source>
        <dbReference type="ARBA" id="ARBA00023860"/>
    </source>
</evidence>
<dbReference type="InterPro" id="IPR050235">
    <property type="entry name" value="CK1_Ser-Thr_kinase"/>
</dbReference>
<proteinExistence type="predicted"/>
<dbReference type="EC" id="2.7.11.1" evidence="1"/>
<reference evidence="5" key="1">
    <citation type="submission" date="2021-01" db="EMBL/GenBank/DDBJ databases">
        <authorList>
            <consortium name="Genoscope - CEA"/>
            <person name="William W."/>
        </authorList>
    </citation>
    <scope>NUCLEOTIDE SEQUENCE</scope>
</reference>
<dbReference type="Proteomes" id="UP000692954">
    <property type="component" value="Unassembled WGS sequence"/>
</dbReference>
<evidence type="ECO:0000256" key="3">
    <source>
        <dbReference type="SAM" id="MobiDB-lite"/>
    </source>
</evidence>
<dbReference type="PROSITE" id="PS00108">
    <property type="entry name" value="PROTEIN_KINASE_ST"/>
    <property type="match status" value="1"/>
</dbReference>
<accession>A0A8S1KP92</accession>
<dbReference type="SMART" id="SM00220">
    <property type="entry name" value="S_TKc"/>
    <property type="match status" value="1"/>
</dbReference>
<evidence type="ECO:0000313" key="5">
    <source>
        <dbReference type="EMBL" id="CAD8057210.1"/>
    </source>
</evidence>
<organism evidence="5 6">
    <name type="scientific">Paramecium sonneborni</name>
    <dbReference type="NCBI Taxonomy" id="65129"/>
    <lineage>
        <taxon>Eukaryota</taxon>
        <taxon>Sar</taxon>
        <taxon>Alveolata</taxon>
        <taxon>Ciliophora</taxon>
        <taxon>Intramacronucleata</taxon>
        <taxon>Oligohymenophorea</taxon>
        <taxon>Peniculida</taxon>
        <taxon>Parameciidae</taxon>
        <taxon>Paramecium</taxon>
    </lineage>
</organism>
<feature type="domain" description="Protein kinase" evidence="4">
    <location>
        <begin position="14"/>
        <end position="286"/>
    </location>
</feature>
<feature type="region of interest" description="Disordered" evidence="3">
    <location>
        <begin position="348"/>
        <end position="385"/>
    </location>
</feature>
<dbReference type="InterPro" id="IPR000719">
    <property type="entry name" value="Prot_kinase_dom"/>
</dbReference>
<comment type="caution">
    <text evidence="5">The sequence shown here is derived from an EMBL/GenBank/DDBJ whole genome shotgun (WGS) entry which is preliminary data.</text>
</comment>
<feature type="compositionally biased region" description="Polar residues" evidence="3">
    <location>
        <begin position="348"/>
        <end position="357"/>
    </location>
</feature>
<keyword evidence="6" id="KW-1185">Reference proteome</keyword>
<sequence length="463" mass="54196">MSQNAQQKIFVNRFQVKKKISSGAFGVVFLVLDKQTNQEHALKLEKEDNEEMRSLEREVEILKQLNEAEGIPKLIWFGAEDEFNLMVIQLLGRDLSFYFRQQKKFSLKCSIQIAYDCVSILRNIHNRNVIHRDLKPENILMSKDNESLYIVDFGISKVYCVQGEHMYILPFRKDKTFIGTPRYASIAAHMGYEISRKDDIESLFYVILYFLRGSLPWQNLPVSENERTKAVGDIKQKIDLNDLCANQPHELVEILQHLKSLNFTDEPNYQYILQQLNQIAENNQFLLDGIYDWTEGFMKSTKKMSSLESKRSFEFNKIKEHSPGHIMKSSSKLTHQIIWTINDQPQHGQFPTSQQHLLQPPDPNKKPGQRSDLRHFSNSSSNSNVGSFSSMKIKYLPSQIEIEKPSLFPKWERNSVQQNSQYQDWMDENNSDIPLEIKYKNYTKIQLFGVHNKGFNKFLENTY</sequence>
<evidence type="ECO:0000256" key="1">
    <source>
        <dbReference type="ARBA" id="ARBA00012513"/>
    </source>
</evidence>
<dbReference type="PROSITE" id="PS50011">
    <property type="entry name" value="PROTEIN_KINASE_DOM"/>
    <property type="match status" value="1"/>
</dbReference>
<evidence type="ECO:0000313" key="6">
    <source>
        <dbReference type="Proteomes" id="UP000692954"/>
    </source>
</evidence>